<sequence>MSNLDDELDEDLYGKEEEEEVEDEDSESDIEIVVDQDAQETKETEKPKETSKPVVGLPIPKHDSTVISTVQKAGLDIEAMGQYEGVDIINVDMESFEDKPWRNPGADITDYFNFGFNEATWKAYCTKQRLLREGQKKVSLDLCKDKETDLEFESHIFSNQYREESYSGKYQRSDRKESSHGSSKRHRDDDAIQVLGGYDDDNESTDTNYKSYKDRRDSPYEDDREKSKKDRRRSRDDRDDRDRDDRYDRRDRDDRRDKRKKLDKDRDDRRYDYDRKDKDRRLKKTNVESETIMTKFRIKLLVPILFNSLLITLNFLFFLYRLRFESVEPWFA</sequence>
<keyword evidence="6" id="KW-0812">Transmembrane</keyword>
<dbReference type="GO" id="GO:0005847">
    <property type="term" value="C:mRNA cleavage and polyadenylation specificity factor complex"/>
    <property type="evidence" value="ECO:0007669"/>
    <property type="project" value="TreeGrafter"/>
</dbReference>
<dbReference type="InterPro" id="IPR007854">
    <property type="entry name" value="Fip1_dom"/>
</dbReference>
<dbReference type="AlphaFoldDB" id="A0AAD5UGG5"/>
<evidence type="ECO:0000256" key="4">
    <source>
        <dbReference type="ARBA" id="ARBA00023242"/>
    </source>
</evidence>
<organism evidence="8 9">
    <name type="scientific">Boothiomyces macroporosus</name>
    <dbReference type="NCBI Taxonomy" id="261099"/>
    <lineage>
        <taxon>Eukaryota</taxon>
        <taxon>Fungi</taxon>
        <taxon>Fungi incertae sedis</taxon>
        <taxon>Chytridiomycota</taxon>
        <taxon>Chytridiomycota incertae sedis</taxon>
        <taxon>Chytridiomycetes</taxon>
        <taxon>Rhizophydiales</taxon>
        <taxon>Terramycetaceae</taxon>
        <taxon>Boothiomyces</taxon>
    </lineage>
</organism>
<protein>
    <submittedName>
        <fullName evidence="8">Pre-mRNA 3-end-processing factor fip1l1</fullName>
    </submittedName>
</protein>
<comment type="subcellular location">
    <subcellularLocation>
        <location evidence="1">Nucleus</location>
    </subcellularLocation>
</comment>
<gene>
    <name evidence="8" type="primary">FIP1L1</name>
    <name evidence="8" type="ORF">HK103_004540</name>
</gene>
<reference evidence="8" key="1">
    <citation type="submission" date="2020-05" db="EMBL/GenBank/DDBJ databases">
        <title>Phylogenomic resolution of chytrid fungi.</title>
        <authorList>
            <person name="Stajich J.E."/>
            <person name="Amses K."/>
            <person name="Simmons R."/>
            <person name="Seto K."/>
            <person name="Myers J."/>
            <person name="Bonds A."/>
            <person name="Quandt C.A."/>
            <person name="Barry K."/>
            <person name="Liu P."/>
            <person name="Grigoriev I."/>
            <person name="Longcore J.E."/>
            <person name="James T.Y."/>
        </authorList>
    </citation>
    <scope>NUCLEOTIDE SEQUENCE</scope>
    <source>
        <strain evidence="8">PLAUS21</strain>
    </source>
</reference>
<accession>A0AAD5UGG5</accession>
<feature type="compositionally biased region" description="Basic and acidic residues" evidence="5">
    <location>
        <begin position="211"/>
        <end position="261"/>
    </location>
</feature>
<dbReference type="PANTHER" id="PTHR13484">
    <property type="entry name" value="FIP1-LIKE 1 PROTEIN"/>
    <property type="match status" value="1"/>
</dbReference>
<keyword evidence="4" id="KW-0539">Nucleus</keyword>
<evidence type="ECO:0000313" key="9">
    <source>
        <dbReference type="Proteomes" id="UP001210925"/>
    </source>
</evidence>
<feature type="compositionally biased region" description="Basic and acidic residues" evidence="5">
    <location>
        <begin position="163"/>
        <end position="179"/>
    </location>
</feature>
<dbReference type="GO" id="GO:0006397">
    <property type="term" value="P:mRNA processing"/>
    <property type="evidence" value="ECO:0007669"/>
    <property type="project" value="UniProtKB-KW"/>
</dbReference>
<feature type="compositionally biased region" description="Basic and acidic residues" evidence="5">
    <location>
        <begin position="39"/>
        <end position="51"/>
    </location>
</feature>
<evidence type="ECO:0000256" key="6">
    <source>
        <dbReference type="SAM" id="Phobius"/>
    </source>
</evidence>
<keyword evidence="6" id="KW-1133">Transmembrane helix</keyword>
<dbReference type="Proteomes" id="UP001210925">
    <property type="component" value="Unassembled WGS sequence"/>
</dbReference>
<feature type="region of interest" description="Disordered" evidence="5">
    <location>
        <begin position="163"/>
        <end position="261"/>
    </location>
</feature>
<feature type="region of interest" description="Disordered" evidence="5">
    <location>
        <begin position="1"/>
        <end position="59"/>
    </location>
</feature>
<keyword evidence="9" id="KW-1185">Reference proteome</keyword>
<feature type="transmembrane region" description="Helical" evidence="6">
    <location>
        <begin position="300"/>
        <end position="320"/>
    </location>
</feature>
<evidence type="ECO:0000256" key="5">
    <source>
        <dbReference type="SAM" id="MobiDB-lite"/>
    </source>
</evidence>
<evidence type="ECO:0000256" key="3">
    <source>
        <dbReference type="ARBA" id="ARBA00022664"/>
    </source>
</evidence>
<feature type="compositionally biased region" description="Acidic residues" evidence="5">
    <location>
        <begin position="1"/>
        <end position="38"/>
    </location>
</feature>
<comment type="similarity">
    <text evidence="2">Belongs to the FIP1 family.</text>
</comment>
<keyword evidence="6" id="KW-0472">Membrane</keyword>
<dbReference type="Pfam" id="PF05182">
    <property type="entry name" value="Fip1"/>
    <property type="match status" value="1"/>
</dbReference>
<name>A0AAD5UGG5_9FUNG</name>
<comment type="caution">
    <text evidence="8">The sequence shown here is derived from an EMBL/GenBank/DDBJ whole genome shotgun (WGS) entry which is preliminary data.</text>
</comment>
<evidence type="ECO:0000256" key="1">
    <source>
        <dbReference type="ARBA" id="ARBA00004123"/>
    </source>
</evidence>
<feature type="domain" description="Pre-mRNA polyadenylation factor Fip1" evidence="7">
    <location>
        <begin position="91"/>
        <end position="132"/>
    </location>
</feature>
<dbReference type="PANTHER" id="PTHR13484:SF0">
    <property type="entry name" value="PRE-MRNA 3'-END-PROCESSING FACTOR FIP1"/>
    <property type="match status" value="1"/>
</dbReference>
<dbReference type="EMBL" id="JADGKB010000038">
    <property type="protein sequence ID" value="KAJ3257465.1"/>
    <property type="molecule type" value="Genomic_DNA"/>
</dbReference>
<dbReference type="InterPro" id="IPR051187">
    <property type="entry name" value="Pre-mRNA_3'-end_processing_reg"/>
</dbReference>
<evidence type="ECO:0000256" key="2">
    <source>
        <dbReference type="ARBA" id="ARBA00007459"/>
    </source>
</evidence>
<evidence type="ECO:0000259" key="7">
    <source>
        <dbReference type="Pfam" id="PF05182"/>
    </source>
</evidence>
<evidence type="ECO:0000313" key="8">
    <source>
        <dbReference type="EMBL" id="KAJ3257465.1"/>
    </source>
</evidence>
<keyword evidence="3" id="KW-0507">mRNA processing</keyword>
<proteinExistence type="inferred from homology"/>